<sequence>MSLDETNLHILATSGTPTQRQYAKRIQPIRKNGHWLLVTLLLGNTIVNETLPIVMDSIFGGGVAAVLISTASIVIFGEIIPQAVCARFGLAIGAFFAWPVRILQWVIAPLGYPIAMLLDWILGADHGITYKKAELKELVSLSDTAHGGSLSKDEVTIIRGALDLSEKLVVDVMTDLNNVYMIDANSCLDRSLMTEILRRGHSRVPVYEHSRDNIIGVLLVKSLILLDPDDSVPVRDVKILPIPSVTPDISLYDILNTFQEGGSHMAIVVDGFSDLSSAAAALGQQPPGATGHHCNRRSRSRRRKQYYNRIAELNGGRAAERSNSGVPLGVITLEDVIEELIQEEIIDETDVFVDIRNRVKVVRAVSHGRPTETLLRAGADQWLVSDTNTPPSHPHPHHLSQVPSQPLSLRSTLGTHLVTP</sequence>
<dbReference type="EMBL" id="JAMZIH010007287">
    <property type="protein sequence ID" value="KAJ1673177.1"/>
    <property type="molecule type" value="Genomic_DNA"/>
</dbReference>
<comment type="caution">
    <text evidence="1">The sequence shown here is derived from an EMBL/GenBank/DDBJ whole genome shotgun (WGS) entry which is preliminary data.</text>
</comment>
<reference evidence="1" key="1">
    <citation type="submission" date="2022-06" db="EMBL/GenBank/DDBJ databases">
        <title>Phylogenomic reconstructions and comparative analyses of Kickxellomycotina fungi.</title>
        <authorList>
            <person name="Reynolds N.K."/>
            <person name="Stajich J.E."/>
            <person name="Barry K."/>
            <person name="Grigoriev I.V."/>
            <person name="Crous P."/>
            <person name="Smith M.E."/>
        </authorList>
    </citation>
    <scope>NUCLEOTIDE SEQUENCE</scope>
    <source>
        <strain evidence="1">RSA 2271</strain>
    </source>
</reference>
<evidence type="ECO:0000313" key="2">
    <source>
        <dbReference type="Proteomes" id="UP001145114"/>
    </source>
</evidence>
<dbReference type="Proteomes" id="UP001145114">
    <property type="component" value="Unassembled WGS sequence"/>
</dbReference>
<feature type="non-terminal residue" evidence="1">
    <location>
        <position position="420"/>
    </location>
</feature>
<gene>
    <name evidence="1" type="ORF">EV182_005746</name>
</gene>
<protein>
    <submittedName>
        <fullName evidence="1">Uncharacterized protein</fullName>
    </submittedName>
</protein>
<accession>A0ACC1H9V5</accession>
<proteinExistence type="predicted"/>
<organism evidence="1 2">
    <name type="scientific">Spiromyces aspiralis</name>
    <dbReference type="NCBI Taxonomy" id="68401"/>
    <lineage>
        <taxon>Eukaryota</taxon>
        <taxon>Fungi</taxon>
        <taxon>Fungi incertae sedis</taxon>
        <taxon>Zoopagomycota</taxon>
        <taxon>Kickxellomycotina</taxon>
        <taxon>Kickxellomycetes</taxon>
        <taxon>Kickxellales</taxon>
        <taxon>Kickxellaceae</taxon>
        <taxon>Spiromyces</taxon>
    </lineage>
</organism>
<keyword evidence="2" id="KW-1185">Reference proteome</keyword>
<name>A0ACC1H9V5_9FUNG</name>
<evidence type="ECO:0000313" key="1">
    <source>
        <dbReference type="EMBL" id="KAJ1673177.1"/>
    </source>
</evidence>